<dbReference type="AlphaFoldDB" id="A0A8E2JG02"/>
<evidence type="ECO:0000259" key="3">
    <source>
        <dbReference type="Pfam" id="PF05368"/>
    </source>
</evidence>
<dbReference type="PANTHER" id="PTHR47706:SF9">
    <property type="entry name" value="NMRA-LIKE DOMAIN-CONTAINING PROTEIN-RELATED"/>
    <property type="match status" value="1"/>
</dbReference>
<dbReference type="EMBL" id="KV744931">
    <property type="protein sequence ID" value="OCK81179.1"/>
    <property type="molecule type" value="Genomic_DNA"/>
</dbReference>
<keyword evidence="2" id="KW-0560">Oxidoreductase</keyword>
<evidence type="ECO:0000313" key="5">
    <source>
        <dbReference type="Proteomes" id="UP000250266"/>
    </source>
</evidence>
<dbReference type="Pfam" id="PF05368">
    <property type="entry name" value="NmrA"/>
    <property type="match status" value="1"/>
</dbReference>
<keyword evidence="1" id="KW-0521">NADP</keyword>
<keyword evidence="5" id="KW-1185">Reference proteome</keyword>
<proteinExistence type="predicted"/>
<reference evidence="4 5" key="1">
    <citation type="journal article" date="2016" name="Nat. Commun.">
        <title>Ectomycorrhizal ecology is imprinted in the genome of the dominant symbiotic fungus Cenococcum geophilum.</title>
        <authorList>
            <consortium name="DOE Joint Genome Institute"/>
            <person name="Peter M."/>
            <person name="Kohler A."/>
            <person name="Ohm R.A."/>
            <person name="Kuo A."/>
            <person name="Krutzmann J."/>
            <person name="Morin E."/>
            <person name="Arend M."/>
            <person name="Barry K.W."/>
            <person name="Binder M."/>
            <person name="Choi C."/>
            <person name="Clum A."/>
            <person name="Copeland A."/>
            <person name="Grisel N."/>
            <person name="Haridas S."/>
            <person name="Kipfer T."/>
            <person name="LaButti K."/>
            <person name="Lindquist E."/>
            <person name="Lipzen A."/>
            <person name="Maire R."/>
            <person name="Meier B."/>
            <person name="Mihaltcheva S."/>
            <person name="Molinier V."/>
            <person name="Murat C."/>
            <person name="Poggeler S."/>
            <person name="Quandt C.A."/>
            <person name="Sperisen C."/>
            <person name="Tritt A."/>
            <person name="Tisserant E."/>
            <person name="Crous P.W."/>
            <person name="Henrissat B."/>
            <person name="Nehls U."/>
            <person name="Egli S."/>
            <person name="Spatafora J.W."/>
            <person name="Grigoriev I.V."/>
            <person name="Martin F.M."/>
        </authorList>
    </citation>
    <scope>NUCLEOTIDE SEQUENCE [LARGE SCALE GENOMIC DNA]</scope>
    <source>
        <strain evidence="4 5">CBS 459.81</strain>
    </source>
</reference>
<dbReference type="PANTHER" id="PTHR47706">
    <property type="entry name" value="NMRA-LIKE FAMILY PROTEIN"/>
    <property type="match status" value="1"/>
</dbReference>
<name>A0A8E2JG02_9PEZI</name>
<dbReference type="InterPro" id="IPR051609">
    <property type="entry name" value="NmrA/Isoflavone_reductase-like"/>
</dbReference>
<sequence length="222" mass="24871">MAIGNLRPSLVDELRKANFTVFQRDLKVFKTGYSETSLLEAFANHDAVVCAVATSSTWEQKKNVDTAVEAKVKRFIRSEYGVDASLTQIREILSPARPKADTIEYFKTKEKGDLTWTGFGAWFDQLAVRSNKRLFTVTRNRVLSALEQASEKKWEVTKDAVGRLAAYRDEEVHAGVGESVTATIYGNGQVKKLGEKAEKWMNILELSEEDLEHCGCSRGKEG</sequence>
<dbReference type="OrthoDB" id="9984533at2759"/>
<evidence type="ECO:0000256" key="2">
    <source>
        <dbReference type="ARBA" id="ARBA00023002"/>
    </source>
</evidence>
<feature type="domain" description="NmrA-like" evidence="3">
    <location>
        <begin position="11"/>
        <end position="91"/>
    </location>
</feature>
<protein>
    <recommendedName>
        <fullName evidence="3">NmrA-like domain-containing protein</fullName>
    </recommendedName>
</protein>
<dbReference type="SUPFAM" id="SSF51735">
    <property type="entry name" value="NAD(P)-binding Rossmann-fold domains"/>
    <property type="match status" value="1"/>
</dbReference>
<dbReference type="InterPro" id="IPR036291">
    <property type="entry name" value="NAD(P)-bd_dom_sf"/>
</dbReference>
<dbReference type="Gene3D" id="3.40.50.720">
    <property type="entry name" value="NAD(P)-binding Rossmann-like Domain"/>
    <property type="match status" value="1"/>
</dbReference>
<evidence type="ECO:0000256" key="1">
    <source>
        <dbReference type="ARBA" id="ARBA00022857"/>
    </source>
</evidence>
<dbReference type="Proteomes" id="UP000250266">
    <property type="component" value="Unassembled WGS sequence"/>
</dbReference>
<organism evidence="4 5">
    <name type="scientific">Lepidopterella palustris CBS 459.81</name>
    <dbReference type="NCBI Taxonomy" id="1314670"/>
    <lineage>
        <taxon>Eukaryota</taxon>
        <taxon>Fungi</taxon>
        <taxon>Dikarya</taxon>
        <taxon>Ascomycota</taxon>
        <taxon>Pezizomycotina</taxon>
        <taxon>Dothideomycetes</taxon>
        <taxon>Pleosporomycetidae</taxon>
        <taxon>Mytilinidiales</taxon>
        <taxon>Argynnaceae</taxon>
        <taxon>Lepidopterella</taxon>
    </lineage>
</organism>
<dbReference type="InterPro" id="IPR008030">
    <property type="entry name" value="NmrA-like"/>
</dbReference>
<accession>A0A8E2JG02</accession>
<gene>
    <name evidence="4" type="ORF">K432DRAFT_392416</name>
</gene>
<dbReference type="GO" id="GO:0016491">
    <property type="term" value="F:oxidoreductase activity"/>
    <property type="evidence" value="ECO:0007669"/>
    <property type="project" value="UniProtKB-KW"/>
</dbReference>
<evidence type="ECO:0000313" key="4">
    <source>
        <dbReference type="EMBL" id="OCK81179.1"/>
    </source>
</evidence>